<evidence type="ECO:0008006" key="4">
    <source>
        <dbReference type="Google" id="ProtNLM"/>
    </source>
</evidence>
<protein>
    <recommendedName>
        <fullName evidence="4">G_PROTEIN_RECEP_F1_2 domain-containing protein</fullName>
    </recommendedName>
</protein>
<dbReference type="EMBL" id="CAJFCW020000006">
    <property type="protein sequence ID" value="CAG9127841.1"/>
    <property type="molecule type" value="Genomic_DNA"/>
</dbReference>
<keyword evidence="1" id="KW-0472">Membrane</keyword>
<feature type="transmembrane region" description="Helical" evidence="1">
    <location>
        <begin position="51"/>
        <end position="76"/>
    </location>
</feature>
<comment type="caution">
    <text evidence="2">The sequence shown here is derived from an EMBL/GenBank/DDBJ whole genome shotgun (WGS) entry which is preliminary data.</text>
</comment>
<gene>
    <name evidence="2" type="ORF">BOKJ2_LOCUS14222</name>
</gene>
<reference evidence="2" key="1">
    <citation type="submission" date="2020-09" db="EMBL/GenBank/DDBJ databases">
        <authorList>
            <person name="Kikuchi T."/>
        </authorList>
    </citation>
    <scope>NUCLEOTIDE SEQUENCE</scope>
    <source>
        <strain evidence="2">SH1</strain>
    </source>
</reference>
<feature type="transmembrane region" description="Helical" evidence="1">
    <location>
        <begin position="147"/>
        <end position="165"/>
    </location>
</feature>
<dbReference type="PANTHER" id="PTHR22943">
    <property type="entry name" value="7-TRANSMEMBRANE DOMAIN RECEPTOR C.ELEGANS"/>
    <property type="match status" value="1"/>
</dbReference>
<dbReference type="Proteomes" id="UP000614601">
    <property type="component" value="Unassembled WGS sequence"/>
</dbReference>
<keyword evidence="1" id="KW-1133">Transmembrane helix</keyword>
<feature type="transmembrane region" description="Helical" evidence="1">
    <location>
        <begin position="201"/>
        <end position="225"/>
    </location>
</feature>
<dbReference type="EMBL" id="CAJFDH010000006">
    <property type="protein sequence ID" value="CAD5230611.1"/>
    <property type="molecule type" value="Genomic_DNA"/>
</dbReference>
<keyword evidence="1" id="KW-0812">Transmembrane</keyword>
<evidence type="ECO:0000256" key="1">
    <source>
        <dbReference type="SAM" id="Phobius"/>
    </source>
</evidence>
<sequence length="337" mass="38559">MLEEWEMPSPQFLLFYHIYEIVMYFLSVSLTVLAVVVMVKSKSRTLKSYKWFLLNSMIWGFFFDSIVTTIGAFALFPIPCYVGTGVASNLHGNWQVAYFFVGVNALIGKSIAVALQLARRYIYSLPYDSVIRRYFSGSTKYEIKLRLSAYIAVCFFVNVTLIYVFPNQTQEKQYLLAADPSLATLFDNYPGMTCFSTGTNINFLLVPITILYSAAIMLYLCLYMVYRNVHRNGTHSSTTKNLQIMLFNSLCAQTVIITIMAFVPAFFFFVLPLLGVRNMPVITACCFMVLLAHTPSDCIMVLLFIAPFRKYLIKKWQQLWHGKVQPSDLSRNSITIM</sequence>
<dbReference type="PANTHER" id="PTHR22943:SF248">
    <property type="entry name" value="SEVEN TM RECEPTOR"/>
    <property type="match status" value="1"/>
</dbReference>
<dbReference type="InterPro" id="IPR019422">
    <property type="entry name" value="7TM_GPCR_serpentine_rcpt_Srh"/>
</dbReference>
<organism evidence="2 3">
    <name type="scientific">Bursaphelenchus okinawaensis</name>
    <dbReference type="NCBI Taxonomy" id="465554"/>
    <lineage>
        <taxon>Eukaryota</taxon>
        <taxon>Metazoa</taxon>
        <taxon>Ecdysozoa</taxon>
        <taxon>Nematoda</taxon>
        <taxon>Chromadorea</taxon>
        <taxon>Rhabditida</taxon>
        <taxon>Tylenchina</taxon>
        <taxon>Tylenchomorpha</taxon>
        <taxon>Aphelenchoidea</taxon>
        <taxon>Aphelenchoididae</taxon>
        <taxon>Bursaphelenchus</taxon>
    </lineage>
</organism>
<keyword evidence="3" id="KW-1185">Reference proteome</keyword>
<evidence type="ECO:0000313" key="2">
    <source>
        <dbReference type="EMBL" id="CAD5230611.1"/>
    </source>
</evidence>
<feature type="transmembrane region" description="Helical" evidence="1">
    <location>
        <begin position="12"/>
        <end position="39"/>
    </location>
</feature>
<evidence type="ECO:0000313" key="3">
    <source>
        <dbReference type="Proteomes" id="UP000614601"/>
    </source>
</evidence>
<proteinExistence type="predicted"/>
<name>A0A811LTD4_9BILA</name>
<feature type="transmembrane region" description="Helical" evidence="1">
    <location>
        <begin position="96"/>
        <end position="115"/>
    </location>
</feature>
<dbReference type="Pfam" id="PF10318">
    <property type="entry name" value="7TM_GPCR_Srh"/>
    <property type="match status" value="1"/>
</dbReference>
<dbReference type="AlphaFoldDB" id="A0A811LTD4"/>
<feature type="transmembrane region" description="Helical" evidence="1">
    <location>
        <begin position="246"/>
        <end position="269"/>
    </location>
</feature>
<feature type="transmembrane region" description="Helical" evidence="1">
    <location>
        <begin position="281"/>
        <end position="306"/>
    </location>
</feature>
<dbReference type="Proteomes" id="UP000783686">
    <property type="component" value="Unassembled WGS sequence"/>
</dbReference>
<accession>A0A811LTD4</accession>